<dbReference type="FunCoup" id="T1EH21">
    <property type="interactions" value="228"/>
</dbReference>
<name>T1EH21_HELRO</name>
<dbReference type="KEGG" id="hro:HELRODRAFT_124632"/>
<dbReference type="PANTHER" id="PTHR15555">
    <property type="entry name" value="ZINC FINGER HIT DOMAIN CONTAINING PROTEIN 2 PROTEIN FON -RELATED"/>
    <property type="match status" value="1"/>
</dbReference>
<dbReference type="InParanoid" id="T1EH21"/>
<keyword evidence="1" id="KW-0862">Zinc</keyword>
<dbReference type="Pfam" id="PF04438">
    <property type="entry name" value="zf-HIT"/>
    <property type="match status" value="1"/>
</dbReference>
<dbReference type="CTD" id="20195871"/>
<evidence type="ECO:0000313" key="3">
    <source>
        <dbReference type="EMBL" id="ESO12732.1"/>
    </source>
</evidence>
<keyword evidence="1" id="KW-0863">Zinc-finger</keyword>
<dbReference type="eggNOG" id="KOG4317">
    <property type="taxonomic scope" value="Eukaryota"/>
</dbReference>
<reference evidence="5" key="1">
    <citation type="submission" date="2012-12" db="EMBL/GenBank/DDBJ databases">
        <authorList>
            <person name="Hellsten U."/>
            <person name="Grimwood J."/>
            <person name="Chapman J.A."/>
            <person name="Shapiro H."/>
            <person name="Aerts A."/>
            <person name="Otillar R.P."/>
            <person name="Terry A.Y."/>
            <person name="Boore J.L."/>
            <person name="Simakov O."/>
            <person name="Marletaz F."/>
            <person name="Cho S.-J."/>
            <person name="Edsinger-Gonzales E."/>
            <person name="Havlak P."/>
            <person name="Kuo D.-H."/>
            <person name="Larsson T."/>
            <person name="Lv J."/>
            <person name="Arendt D."/>
            <person name="Savage R."/>
            <person name="Osoegawa K."/>
            <person name="de Jong P."/>
            <person name="Lindberg D.R."/>
            <person name="Seaver E.C."/>
            <person name="Weisblat D.A."/>
            <person name="Putnam N.H."/>
            <person name="Grigoriev I.V."/>
            <person name="Rokhsar D.S."/>
        </authorList>
    </citation>
    <scope>NUCLEOTIDE SEQUENCE</scope>
</reference>
<reference evidence="4" key="3">
    <citation type="submission" date="2015-06" db="UniProtKB">
        <authorList>
            <consortium name="EnsemblMetazoa"/>
        </authorList>
    </citation>
    <scope>IDENTIFICATION</scope>
</reference>
<evidence type="ECO:0000259" key="2">
    <source>
        <dbReference type="PROSITE" id="PS51083"/>
    </source>
</evidence>
<proteinExistence type="predicted"/>
<dbReference type="PROSITE" id="PS51083">
    <property type="entry name" value="ZF_HIT"/>
    <property type="match status" value="1"/>
</dbReference>
<dbReference type="SUPFAM" id="SSF144232">
    <property type="entry name" value="HIT/MYND zinc finger-like"/>
    <property type="match status" value="1"/>
</dbReference>
<dbReference type="InterPro" id="IPR007529">
    <property type="entry name" value="Znf_HIT"/>
</dbReference>
<dbReference type="PANTHER" id="PTHR15555:SF0">
    <property type="entry name" value="ZINC FINGER HIT DOMAIN-CONTAINING PROTEIN 2"/>
    <property type="match status" value="1"/>
</dbReference>
<dbReference type="OrthoDB" id="10005492at2759"/>
<feature type="domain" description="HIT-type" evidence="2">
    <location>
        <begin position="3"/>
        <end position="36"/>
    </location>
</feature>
<dbReference type="STRING" id="6412.T1EH21"/>
<dbReference type="InterPro" id="IPR039646">
    <property type="entry name" value="ZNHIT2"/>
</dbReference>
<dbReference type="OMA" id="NDEQESH"/>
<organism evidence="4 5">
    <name type="scientific">Helobdella robusta</name>
    <name type="common">Californian leech</name>
    <dbReference type="NCBI Taxonomy" id="6412"/>
    <lineage>
        <taxon>Eukaryota</taxon>
        <taxon>Metazoa</taxon>
        <taxon>Spiralia</taxon>
        <taxon>Lophotrochozoa</taxon>
        <taxon>Annelida</taxon>
        <taxon>Clitellata</taxon>
        <taxon>Hirudinea</taxon>
        <taxon>Rhynchobdellida</taxon>
        <taxon>Glossiphoniidae</taxon>
        <taxon>Helobdella</taxon>
    </lineage>
</organism>
<sequence>SACDFCLEAPPKYKCPKCFHNYCSTKCYQSEKHIKCSESFYRDCCLEGLKSKSKIDNPNKMKSILNRHKLENELELGNDEQESHIDEAFANLNLDVGSKRFWDELDYEEKLEFLHLQLTNSLSSLIDVWNPWWMEVLPEHIEDETVINALLEKLPKLHDISSMNDSTMGRSSHCIVFNLINIIYGYAYISKLFNGDWKDLLLDSVHGFICISSSLQDTVFTDVSTALQ</sequence>
<dbReference type="HOGENOM" id="CLU_1217362_0_0_1"/>
<evidence type="ECO:0000256" key="1">
    <source>
        <dbReference type="PROSITE-ProRule" id="PRU00453"/>
    </source>
</evidence>
<dbReference type="GO" id="GO:0008270">
    <property type="term" value="F:zinc ion binding"/>
    <property type="evidence" value="ECO:0007669"/>
    <property type="project" value="UniProtKB-UniRule"/>
</dbReference>
<gene>
    <name evidence="4" type="primary">20195871</name>
    <name evidence="3" type="ORF">HELRODRAFT_124632</name>
</gene>
<evidence type="ECO:0000313" key="5">
    <source>
        <dbReference type="Proteomes" id="UP000015101"/>
    </source>
</evidence>
<accession>T1EH21</accession>
<dbReference type="GeneID" id="20195871"/>
<protein>
    <recommendedName>
        <fullName evidence="2">HIT-type domain-containing protein</fullName>
    </recommendedName>
</protein>
<dbReference type="AlphaFoldDB" id="T1EH21"/>
<dbReference type="EMBL" id="KB095811">
    <property type="protein sequence ID" value="ESO12732.1"/>
    <property type="molecule type" value="Genomic_DNA"/>
</dbReference>
<dbReference type="CDD" id="cd23024">
    <property type="entry name" value="zf-HIT_ZNHIT2-3"/>
    <property type="match status" value="1"/>
</dbReference>
<dbReference type="RefSeq" id="XP_009009452.1">
    <property type="nucleotide sequence ID" value="XM_009011204.1"/>
</dbReference>
<dbReference type="EnsemblMetazoa" id="HelroT124632">
    <property type="protein sequence ID" value="HelroP124632"/>
    <property type="gene ID" value="HelroG124632"/>
</dbReference>
<keyword evidence="1" id="KW-0479">Metal-binding</keyword>
<reference evidence="3 5" key="2">
    <citation type="journal article" date="2013" name="Nature">
        <title>Insights into bilaterian evolution from three spiralian genomes.</title>
        <authorList>
            <person name="Simakov O."/>
            <person name="Marletaz F."/>
            <person name="Cho S.J."/>
            <person name="Edsinger-Gonzales E."/>
            <person name="Havlak P."/>
            <person name="Hellsten U."/>
            <person name="Kuo D.H."/>
            <person name="Larsson T."/>
            <person name="Lv J."/>
            <person name="Arendt D."/>
            <person name="Savage R."/>
            <person name="Osoegawa K."/>
            <person name="de Jong P."/>
            <person name="Grimwood J."/>
            <person name="Chapman J.A."/>
            <person name="Shapiro H."/>
            <person name="Aerts A."/>
            <person name="Otillar R.P."/>
            <person name="Terry A.Y."/>
            <person name="Boore J.L."/>
            <person name="Grigoriev I.V."/>
            <person name="Lindberg D.R."/>
            <person name="Seaver E.C."/>
            <person name="Weisblat D.A."/>
            <person name="Putnam N.H."/>
            <person name="Rokhsar D.S."/>
        </authorList>
    </citation>
    <scope>NUCLEOTIDE SEQUENCE</scope>
</reference>
<dbReference type="Gene3D" id="3.30.60.190">
    <property type="match status" value="1"/>
</dbReference>
<dbReference type="EMBL" id="AMQM01000222">
    <property type="status" value="NOT_ANNOTATED_CDS"/>
    <property type="molecule type" value="Genomic_DNA"/>
</dbReference>
<evidence type="ECO:0000313" key="4">
    <source>
        <dbReference type="EnsemblMetazoa" id="HelroP124632"/>
    </source>
</evidence>
<keyword evidence="5" id="KW-1185">Reference proteome</keyword>
<dbReference type="Proteomes" id="UP000015101">
    <property type="component" value="Unassembled WGS sequence"/>
</dbReference>